<dbReference type="Pfam" id="PF10502">
    <property type="entry name" value="Peptidase_S26"/>
    <property type="match status" value="1"/>
</dbReference>
<keyword evidence="6" id="KW-0812">Transmembrane</keyword>
<dbReference type="InterPro" id="IPR000223">
    <property type="entry name" value="Pept_S26A_signal_pept_1"/>
</dbReference>
<comment type="catalytic activity">
    <reaction evidence="1 6">
        <text>Cleavage of hydrophobic, N-terminal signal or leader sequences from secreted and periplasmic proteins.</text>
        <dbReference type="EC" id="3.4.21.89"/>
    </reaction>
</comment>
<dbReference type="Proteomes" id="UP000034140">
    <property type="component" value="Unassembled WGS sequence"/>
</dbReference>
<dbReference type="AlphaFoldDB" id="A0A0G0FYJ3"/>
<comment type="subcellular location">
    <subcellularLocation>
        <location evidence="6">Membrane</location>
        <topology evidence="6">Single-pass type II membrane protein</topology>
    </subcellularLocation>
</comment>
<proteinExistence type="inferred from homology"/>
<dbReference type="PROSITE" id="PS00760">
    <property type="entry name" value="SPASE_I_2"/>
    <property type="match status" value="1"/>
</dbReference>
<feature type="active site" evidence="5">
    <location>
        <position position="57"/>
    </location>
</feature>
<dbReference type="InterPro" id="IPR036286">
    <property type="entry name" value="LexA/Signal_pep-like_sf"/>
</dbReference>
<dbReference type="SUPFAM" id="SSF51306">
    <property type="entry name" value="LexA/Signal peptidase"/>
    <property type="match status" value="1"/>
</dbReference>
<dbReference type="InterPro" id="IPR019533">
    <property type="entry name" value="Peptidase_S26"/>
</dbReference>
<dbReference type="EMBL" id="LBRE01000015">
    <property type="protein sequence ID" value="KKP92390.1"/>
    <property type="molecule type" value="Genomic_DNA"/>
</dbReference>
<evidence type="ECO:0000256" key="2">
    <source>
        <dbReference type="ARBA" id="ARBA00009370"/>
    </source>
</evidence>
<feature type="transmembrane region" description="Helical" evidence="6">
    <location>
        <begin position="25"/>
        <end position="47"/>
    </location>
</feature>
<evidence type="ECO:0000313" key="8">
    <source>
        <dbReference type="EMBL" id="KKP92390.1"/>
    </source>
</evidence>
<keyword evidence="4 6" id="KW-0378">Hydrolase</keyword>
<dbReference type="GO" id="GO:0009003">
    <property type="term" value="F:signal peptidase activity"/>
    <property type="evidence" value="ECO:0007669"/>
    <property type="project" value="UniProtKB-EC"/>
</dbReference>
<sequence length="202" mass="22747">MYEVEEQKVTGTEKVATAFASIGQFLLSFLETIVVALVISVVLYLFIMTPHEVIGSSMYPTYKDGEYLMANKITYKLSEPKRGDVIIFKYSDTQDFIKRVIGLPGDQVMLKDGNIYINGSKLDESGYLDASVYTNGGEYLHEGETITIPDGKYFVCGDNRQHSSDARSFGPIEKANIKGKAWIVYFPFSNFRIAQHQTYTNL</sequence>
<keyword evidence="6" id="KW-0645">Protease</keyword>
<dbReference type="PANTHER" id="PTHR43390:SF1">
    <property type="entry name" value="CHLOROPLAST PROCESSING PEPTIDASE"/>
    <property type="match status" value="1"/>
</dbReference>
<comment type="similarity">
    <text evidence="2 6">Belongs to the peptidase S26 family.</text>
</comment>
<dbReference type="PANTHER" id="PTHR43390">
    <property type="entry name" value="SIGNAL PEPTIDASE I"/>
    <property type="match status" value="1"/>
</dbReference>
<evidence type="ECO:0000256" key="5">
    <source>
        <dbReference type="PIRSR" id="PIRSR600223-1"/>
    </source>
</evidence>
<dbReference type="GO" id="GO:0004252">
    <property type="term" value="F:serine-type endopeptidase activity"/>
    <property type="evidence" value="ECO:0007669"/>
    <property type="project" value="InterPro"/>
</dbReference>
<dbReference type="Gene3D" id="2.10.109.10">
    <property type="entry name" value="Umud Fragment, subunit A"/>
    <property type="match status" value="1"/>
</dbReference>
<dbReference type="NCBIfam" id="TIGR02227">
    <property type="entry name" value="sigpep_I_bact"/>
    <property type="match status" value="1"/>
</dbReference>
<dbReference type="GO" id="GO:0006465">
    <property type="term" value="P:signal peptide processing"/>
    <property type="evidence" value="ECO:0007669"/>
    <property type="project" value="InterPro"/>
</dbReference>
<keyword evidence="6" id="KW-0472">Membrane</keyword>
<evidence type="ECO:0000256" key="4">
    <source>
        <dbReference type="ARBA" id="ARBA00022801"/>
    </source>
</evidence>
<dbReference type="InterPro" id="IPR019757">
    <property type="entry name" value="Pept_S26A_signal_pept_1_Lys-AS"/>
</dbReference>
<name>A0A0G0FYJ3_9BACT</name>
<evidence type="ECO:0000256" key="1">
    <source>
        <dbReference type="ARBA" id="ARBA00000677"/>
    </source>
</evidence>
<evidence type="ECO:0000256" key="3">
    <source>
        <dbReference type="ARBA" id="ARBA00013208"/>
    </source>
</evidence>
<evidence type="ECO:0000313" key="9">
    <source>
        <dbReference type="Proteomes" id="UP000034140"/>
    </source>
</evidence>
<evidence type="ECO:0000256" key="6">
    <source>
        <dbReference type="RuleBase" id="RU362042"/>
    </source>
</evidence>
<protein>
    <recommendedName>
        <fullName evidence="3 6">Signal peptidase I</fullName>
        <ecNumber evidence="3 6">3.4.21.89</ecNumber>
    </recommendedName>
</protein>
<gene>
    <name evidence="8" type="ORF">UR96_C0015G0012</name>
</gene>
<comment type="caution">
    <text evidence="8">The sequence shown here is derived from an EMBL/GenBank/DDBJ whole genome shotgun (WGS) entry which is preliminary data.</text>
</comment>
<evidence type="ECO:0000259" key="7">
    <source>
        <dbReference type="Pfam" id="PF10502"/>
    </source>
</evidence>
<organism evidence="8 9">
    <name type="scientific">candidate division WS6 bacterium GW2011_GWC1_36_11</name>
    <dbReference type="NCBI Taxonomy" id="1619090"/>
    <lineage>
        <taxon>Bacteria</taxon>
        <taxon>Candidatus Dojkabacteria</taxon>
    </lineage>
</organism>
<accession>A0A0G0FYJ3</accession>
<dbReference type="PATRIC" id="fig|1619090.3.peg.381"/>
<dbReference type="CDD" id="cd06530">
    <property type="entry name" value="S26_SPase_I"/>
    <property type="match status" value="1"/>
</dbReference>
<dbReference type="GO" id="GO:0016020">
    <property type="term" value="C:membrane"/>
    <property type="evidence" value="ECO:0007669"/>
    <property type="project" value="UniProtKB-SubCell"/>
</dbReference>
<reference evidence="8 9" key="1">
    <citation type="journal article" date="2015" name="Nature">
        <title>rRNA introns, odd ribosomes, and small enigmatic genomes across a large radiation of phyla.</title>
        <authorList>
            <person name="Brown C.T."/>
            <person name="Hug L.A."/>
            <person name="Thomas B.C."/>
            <person name="Sharon I."/>
            <person name="Castelle C.J."/>
            <person name="Singh A."/>
            <person name="Wilkins M.J."/>
            <person name="Williams K.H."/>
            <person name="Banfield J.F."/>
        </authorList>
    </citation>
    <scope>NUCLEOTIDE SEQUENCE [LARGE SCALE GENOMIC DNA]</scope>
</reference>
<dbReference type="EC" id="3.4.21.89" evidence="3 6"/>
<dbReference type="PRINTS" id="PR00727">
    <property type="entry name" value="LEADERPTASE"/>
</dbReference>
<keyword evidence="6" id="KW-1133">Transmembrane helix</keyword>
<feature type="domain" description="Peptidase S26" evidence="7">
    <location>
        <begin position="28"/>
        <end position="185"/>
    </location>
</feature>
<feature type="active site" evidence="5">
    <location>
        <position position="98"/>
    </location>
</feature>